<dbReference type="Proteomes" id="UP000289326">
    <property type="component" value="Chromosome"/>
</dbReference>
<feature type="chain" id="PRO_5020219632" evidence="9">
    <location>
        <begin position="30"/>
        <end position="799"/>
    </location>
</feature>
<keyword evidence="3 9" id="KW-0732">Signal</keyword>
<dbReference type="InterPro" id="IPR026906">
    <property type="entry name" value="LRR_5"/>
</dbReference>
<proteinExistence type="predicted"/>
<dbReference type="KEGG" id="mphi:EG856_00505"/>
<dbReference type="Gene3D" id="3.80.10.10">
    <property type="entry name" value="Ribonuclease Inhibitor"/>
    <property type="match status" value="2"/>
</dbReference>
<dbReference type="InterPro" id="IPR032675">
    <property type="entry name" value="LRR_dom_sf"/>
</dbReference>
<evidence type="ECO:0000313" key="10">
    <source>
        <dbReference type="EMBL" id="QBF34417.1"/>
    </source>
</evidence>
<accession>A0A4P6MSZ1</accession>
<protein>
    <submittedName>
        <fullName evidence="10">Leucine-rich repeat domain-containing protein</fullName>
    </submittedName>
</protein>
<keyword evidence="6" id="KW-0564">Palmitate</keyword>
<gene>
    <name evidence="10" type="ORF">EG856_00505</name>
</gene>
<evidence type="ECO:0000256" key="6">
    <source>
        <dbReference type="ARBA" id="ARBA00023139"/>
    </source>
</evidence>
<evidence type="ECO:0000313" key="11">
    <source>
        <dbReference type="Proteomes" id="UP000289326"/>
    </source>
</evidence>
<dbReference type="AlphaFoldDB" id="A0A4P6MSZ1"/>
<keyword evidence="11" id="KW-1185">Reference proteome</keyword>
<keyword evidence="7" id="KW-0449">Lipoprotein</keyword>
<dbReference type="InterPro" id="IPR049890">
    <property type="entry name" value="VlpA-F-like_signal"/>
</dbReference>
<dbReference type="Pfam" id="PF13306">
    <property type="entry name" value="LRR_5"/>
    <property type="match status" value="2"/>
</dbReference>
<keyword evidence="2" id="KW-1003">Cell membrane</keyword>
<keyword evidence="8" id="KW-0175">Coiled coil</keyword>
<sequence>MISQEKKMKKNKLILLSSTLSLIPFVAVACNKKENVNDEKITSQPDQSIQSNQKSDFEIQKEKLQKIIENAQEKHKSYSSEEGNEAFTTSAQGIDEATKVFHEAKTVEELIQAGQKLNQVIEQSEKYNNLTIDEKRQLVKDRFNQQLNEAKKVLATLSKPDAIDLLQNTITESENIAETDLRYYNKLIKATANIKLIINNSLDLNNKTNKELYELYLNQESKIINNFEREFGNNEIYLNIQNKIRKLFSDEKNADKADYTEQTYQQKQMDLKQQLNKLLTEVKTTTLTKEVASSLYNSEITSLELLPEIRYIQQDAFKNYSDLQNVTFNDKLETIEQGAFANTKINSLNLPQSLRKIGGFDRTPIEELTLPQNTEVVEFAFNNANKLSQLTLNQNLQEISGFDGTAIKTLNLPNTLTKFYGFRHSLITELSLPATLTTFVTNLPHLTTLTIPQNFNLDLVSTNISSTSGIVISSELFPKLENIYVANEEQKTKLKSILSTNIVIENEDEIRAQISTLETSKNTRVRDLQQYISYLQDIAKIAIDNYPNIDMAAKQQLIELSQPEKNDNASVIQEVKNYLIDSKYAWTANKKLTNIDENIAGLKQIITLLNYNFDVEFIKNDTKLNSETRANFAAENQKYNDNKTNFDGIETKIQKLNDLIKKYREVVKNSEYYIQYLNLIAKHKIQLKLTSLTQEQKNNIKKLINFDDTNEDEFLNTLSKYIFTRKYNLHDSLLVTQSKIDELIALINVIEFELSDKNIRAQSEEDLPDEDQIKTDFELEKNKYENSKVNKWDEIIKLK</sequence>
<dbReference type="PROSITE" id="PS51257">
    <property type="entry name" value="PROKAR_LIPOPROTEIN"/>
    <property type="match status" value="1"/>
</dbReference>
<evidence type="ECO:0000256" key="9">
    <source>
        <dbReference type="SAM" id="SignalP"/>
    </source>
</evidence>
<organism evidence="10 11">
    <name type="scientific">Mycoplasmopsis phocirhinis</name>
    <dbReference type="NCBI Taxonomy" id="142650"/>
    <lineage>
        <taxon>Bacteria</taxon>
        <taxon>Bacillati</taxon>
        <taxon>Mycoplasmatota</taxon>
        <taxon>Mycoplasmoidales</taxon>
        <taxon>Metamycoplasmataceae</taxon>
        <taxon>Mycoplasmopsis</taxon>
    </lineage>
</organism>
<keyword evidence="4" id="KW-0677">Repeat</keyword>
<dbReference type="OrthoDB" id="397523at2"/>
<keyword evidence="5" id="KW-0472">Membrane</keyword>
<evidence type="ECO:0000256" key="2">
    <source>
        <dbReference type="ARBA" id="ARBA00022475"/>
    </source>
</evidence>
<dbReference type="GO" id="GO:0005886">
    <property type="term" value="C:plasma membrane"/>
    <property type="evidence" value="ECO:0007669"/>
    <property type="project" value="UniProtKB-SubCell"/>
</dbReference>
<reference evidence="10 11" key="1">
    <citation type="submission" date="2019-01" db="EMBL/GenBank/DDBJ databases">
        <title>Complete sequence and annotation of the Mycoplasma phocirhinis strain 852T genome.</title>
        <authorList>
            <person name="Frasca S.Jr."/>
            <person name="Kutish G.F."/>
            <person name="Castellanos Gell J."/>
            <person name="Michaels D.L."/>
            <person name="Brown D.R."/>
        </authorList>
    </citation>
    <scope>NUCLEOTIDE SEQUENCE [LARGE SCALE GENOMIC DNA]</scope>
    <source>
        <strain evidence="10 11">852</strain>
    </source>
</reference>
<evidence type="ECO:0000256" key="4">
    <source>
        <dbReference type="ARBA" id="ARBA00022737"/>
    </source>
</evidence>
<evidence type="ECO:0000256" key="5">
    <source>
        <dbReference type="ARBA" id="ARBA00023136"/>
    </source>
</evidence>
<name>A0A4P6MSZ1_9BACT</name>
<evidence type="ECO:0000256" key="7">
    <source>
        <dbReference type="ARBA" id="ARBA00023288"/>
    </source>
</evidence>
<comment type="subcellular location">
    <subcellularLocation>
        <location evidence="1">Cell membrane</location>
        <topology evidence="1">Lipid-anchor</topology>
    </subcellularLocation>
</comment>
<evidence type="ECO:0000256" key="1">
    <source>
        <dbReference type="ARBA" id="ARBA00004193"/>
    </source>
</evidence>
<feature type="signal peptide" evidence="9">
    <location>
        <begin position="1"/>
        <end position="29"/>
    </location>
</feature>
<dbReference type="NCBIfam" id="NF033817">
    <property type="entry name" value="Mplas_variab_LP"/>
    <property type="match status" value="1"/>
</dbReference>
<evidence type="ECO:0000256" key="3">
    <source>
        <dbReference type="ARBA" id="ARBA00022729"/>
    </source>
</evidence>
<feature type="coiled-coil region" evidence="8">
    <location>
        <begin position="54"/>
        <end position="81"/>
    </location>
</feature>
<dbReference type="EMBL" id="CP034841">
    <property type="protein sequence ID" value="QBF34417.1"/>
    <property type="molecule type" value="Genomic_DNA"/>
</dbReference>
<evidence type="ECO:0000256" key="8">
    <source>
        <dbReference type="SAM" id="Coils"/>
    </source>
</evidence>